<name>F2AZE2_RHOBT</name>
<sequence length="51" mass="5451">MRFNRLGAAAVAADAVMAGIIASSNGNATAAPVPRSKVRRERWDRFIVLPV</sequence>
<evidence type="ECO:0000313" key="2">
    <source>
        <dbReference type="Proteomes" id="UP000006222"/>
    </source>
</evidence>
<dbReference type="Proteomes" id="UP000006222">
    <property type="component" value="Unassembled WGS sequence"/>
</dbReference>
<gene>
    <name evidence="1" type="ORF">RBWH47_02835</name>
</gene>
<protein>
    <submittedName>
        <fullName evidence="1">Secreted protein</fullName>
    </submittedName>
</protein>
<reference evidence="1 2" key="1">
    <citation type="journal article" date="2013" name="Mar. Genomics">
        <title>Expression of sulfatases in Rhodopirellula baltica and the diversity of sulfatases in the genus Rhodopirellula.</title>
        <authorList>
            <person name="Wegner C.E."/>
            <person name="Richter-Heitmann T."/>
            <person name="Klindworth A."/>
            <person name="Klockow C."/>
            <person name="Richter M."/>
            <person name="Achstetter T."/>
            <person name="Glockner F.O."/>
            <person name="Harder J."/>
        </authorList>
    </citation>
    <scope>NUCLEOTIDE SEQUENCE [LARGE SCALE GENOMIC DNA]</scope>
    <source>
        <strain evidence="1 2">WH47</strain>
    </source>
</reference>
<comment type="caution">
    <text evidence="1">The sequence shown here is derived from an EMBL/GenBank/DDBJ whole genome shotgun (WGS) entry which is preliminary data.</text>
</comment>
<proteinExistence type="predicted"/>
<accession>F2AZE2</accession>
<evidence type="ECO:0000313" key="1">
    <source>
        <dbReference type="EMBL" id="EGF24982.1"/>
    </source>
</evidence>
<dbReference type="EMBL" id="AFAR01000257">
    <property type="protein sequence ID" value="EGF24982.1"/>
    <property type="molecule type" value="Genomic_DNA"/>
</dbReference>
<organism evidence="1 2">
    <name type="scientific">Rhodopirellula baltica WH47</name>
    <dbReference type="NCBI Taxonomy" id="991778"/>
    <lineage>
        <taxon>Bacteria</taxon>
        <taxon>Pseudomonadati</taxon>
        <taxon>Planctomycetota</taxon>
        <taxon>Planctomycetia</taxon>
        <taxon>Pirellulales</taxon>
        <taxon>Pirellulaceae</taxon>
        <taxon>Rhodopirellula</taxon>
    </lineage>
</organism>
<dbReference type="AlphaFoldDB" id="F2AZE2"/>